<feature type="region of interest" description="Disordered" evidence="1">
    <location>
        <begin position="1"/>
        <end position="31"/>
    </location>
</feature>
<evidence type="ECO:0000313" key="3">
    <source>
        <dbReference type="Proteomes" id="UP000291022"/>
    </source>
</evidence>
<dbReference type="GeneTree" id="ENSGT01130000278374"/>
<reference evidence="2" key="3">
    <citation type="submission" date="2025-09" db="UniProtKB">
        <authorList>
            <consortium name="Ensembl"/>
        </authorList>
    </citation>
    <scope>IDENTIFICATION</scope>
</reference>
<dbReference type="OMA" id="KWLWMLP"/>
<dbReference type="Ensembl" id="ENSUAMT00000023937.1">
    <property type="protein sequence ID" value="ENSUAMP00000021419.1"/>
    <property type="gene ID" value="ENSUAMG00000016817.1"/>
</dbReference>
<name>A0A452RQ89_URSAM</name>
<accession>A0A452RQ89</accession>
<evidence type="ECO:0000256" key="1">
    <source>
        <dbReference type="SAM" id="MobiDB-lite"/>
    </source>
</evidence>
<proteinExistence type="predicted"/>
<keyword evidence="3" id="KW-1185">Reference proteome</keyword>
<dbReference type="AlphaFoldDB" id="A0A452RQ89"/>
<sequence length="60" mass="6908">MEKENPEVKPSTSAPSEEQNTPSGSKQTMPTKNVLYFLLGRQVGRHRSDVDLSRWLWMMT</sequence>
<feature type="compositionally biased region" description="Polar residues" evidence="1">
    <location>
        <begin position="10"/>
        <end position="31"/>
    </location>
</feature>
<organism evidence="2 3">
    <name type="scientific">Ursus americanus</name>
    <name type="common">American black bear</name>
    <name type="synonym">Euarctos americanus</name>
    <dbReference type="NCBI Taxonomy" id="9643"/>
    <lineage>
        <taxon>Eukaryota</taxon>
        <taxon>Metazoa</taxon>
        <taxon>Chordata</taxon>
        <taxon>Craniata</taxon>
        <taxon>Vertebrata</taxon>
        <taxon>Euteleostomi</taxon>
        <taxon>Mammalia</taxon>
        <taxon>Eutheria</taxon>
        <taxon>Laurasiatheria</taxon>
        <taxon>Carnivora</taxon>
        <taxon>Caniformia</taxon>
        <taxon>Ursidae</taxon>
        <taxon>Ursus</taxon>
    </lineage>
</organism>
<protein>
    <submittedName>
        <fullName evidence="2">Uncharacterized protein</fullName>
    </submittedName>
</protein>
<dbReference type="Proteomes" id="UP000291022">
    <property type="component" value="Unassembled WGS sequence"/>
</dbReference>
<evidence type="ECO:0000313" key="2">
    <source>
        <dbReference type="Ensembl" id="ENSUAMP00000021419.1"/>
    </source>
</evidence>
<reference evidence="3" key="1">
    <citation type="submission" date="2016-06" db="EMBL/GenBank/DDBJ databases">
        <title>De novo assembly and RNA-Seq shows season-dependent expression and editing in black bear kidneys.</title>
        <authorList>
            <person name="Korstanje R."/>
            <person name="Srivastava A."/>
            <person name="Sarsani V.K."/>
            <person name="Sheehan S.M."/>
            <person name="Seger R.L."/>
            <person name="Barter M.E."/>
            <person name="Lindqvist C."/>
            <person name="Brody L.C."/>
            <person name="Mullikin J.C."/>
        </authorList>
    </citation>
    <scope>NUCLEOTIDE SEQUENCE [LARGE SCALE GENOMIC DNA]</scope>
</reference>
<reference evidence="2" key="2">
    <citation type="submission" date="2025-08" db="UniProtKB">
        <authorList>
            <consortium name="Ensembl"/>
        </authorList>
    </citation>
    <scope>IDENTIFICATION</scope>
</reference>